<dbReference type="InterPro" id="IPR027417">
    <property type="entry name" value="P-loop_NTPase"/>
</dbReference>
<dbReference type="SMART" id="SM00382">
    <property type="entry name" value="AAA"/>
    <property type="match status" value="1"/>
</dbReference>
<feature type="domain" description="ABC transporter" evidence="5">
    <location>
        <begin position="6"/>
        <end position="240"/>
    </location>
</feature>
<dbReference type="InterPro" id="IPR015856">
    <property type="entry name" value="ABC_transpr_CbiO/EcfA_su"/>
</dbReference>
<name>A0ABR9QSS2_9ACTN</name>
<keyword evidence="3" id="KW-0547">Nucleotide-binding</keyword>
<dbReference type="Pfam" id="PF00005">
    <property type="entry name" value="ABC_tran"/>
    <property type="match status" value="1"/>
</dbReference>
<evidence type="ECO:0000256" key="3">
    <source>
        <dbReference type="ARBA" id="ARBA00022741"/>
    </source>
</evidence>
<dbReference type="PROSITE" id="PS50893">
    <property type="entry name" value="ABC_TRANSPORTER_2"/>
    <property type="match status" value="1"/>
</dbReference>
<comment type="caution">
    <text evidence="6">The sequence shown here is derived from an EMBL/GenBank/DDBJ whole genome shotgun (WGS) entry which is preliminary data.</text>
</comment>
<evidence type="ECO:0000259" key="5">
    <source>
        <dbReference type="PROSITE" id="PS50893"/>
    </source>
</evidence>
<dbReference type="InterPro" id="IPR003593">
    <property type="entry name" value="AAA+_ATPase"/>
</dbReference>
<dbReference type="InterPro" id="IPR017871">
    <property type="entry name" value="ABC_transporter-like_CS"/>
</dbReference>
<keyword evidence="2" id="KW-0813">Transport</keyword>
<proteinExistence type="inferred from homology"/>
<dbReference type="PROSITE" id="PS00211">
    <property type="entry name" value="ABC_TRANSPORTER_1"/>
    <property type="match status" value="1"/>
</dbReference>
<accession>A0ABR9QSS2</accession>
<organism evidence="6 7">
    <name type="scientific">Thermophilibacter gallinarum</name>
    <dbReference type="NCBI Taxonomy" id="2779357"/>
    <lineage>
        <taxon>Bacteria</taxon>
        <taxon>Bacillati</taxon>
        <taxon>Actinomycetota</taxon>
        <taxon>Coriobacteriia</taxon>
        <taxon>Coriobacteriales</taxon>
        <taxon>Atopobiaceae</taxon>
        <taxon>Thermophilibacter</taxon>
    </lineage>
</organism>
<comment type="similarity">
    <text evidence="1">Belongs to the ABC transporter superfamily.</text>
</comment>
<evidence type="ECO:0000313" key="7">
    <source>
        <dbReference type="Proteomes" id="UP001194273"/>
    </source>
</evidence>
<dbReference type="InterPro" id="IPR050095">
    <property type="entry name" value="ECF_ABC_transporter_ATP-bd"/>
</dbReference>
<protein>
    <submittedName>
        <fullName evidence="6">ATP-binding cassette domain-containing protein</fullName>
    </submittedName>
</protein>
<evidence type="ECO:0000313" key="6">
    <source>
        <dbReference type="EMBL" id="MBE5024087.1"/>
    </source>
</evidence>
<dbReference type="Gene3D" id="3.40.50.300">
    <property type="entry name" value="P-loop containing nucleotide triphosphate hydrolases"/>
    <property type="match status" value="1"/>
</dbReference>
<dbReference type="PANTHER" id="PTHR43553">
    <property type="entry name" value="HEAVY METAL TRANSPORTER"/>
    <property type="match status" value="1"/>
</dbReference>
<gene>
    <name evidence="6" type="ORF">INF26_04375</name>
</gene>
<keyword evidence="4 6" id="KW-0067">ATP-binding</keyword>
<evidence type="ECO:0000256" key="1">
    <source>
        <dbReference type="ARBA" id="ARBA00005417"/>
    </source>
</evidence>
<evidence type="ECO:0000256" key="2">
    <source>
        <dbReference type="ARBA" id="ARBA00022448"/>
    </source>
</evidence>
<dbReference type="GO" id="GO:0005524">
    <property type="term" value="F:ATP binding"/>
    <property type="evidence" value="ECO:0007669"/>
    <property type="project" value="UniProtKB-KW"/>
</dbReference>
<dbReference type="EMBL" id="JADCJZ010000002">
    <property type="protein sequence ID" value="MBE5024087.1"/>
    <property type="molecule type" value="Genomic_DNA"/>
</dbReference>
<dbReference type="RefSeq" id="WP_193529520.1">
    <property type="nucleotide sequence ID" value="NZ_JADCJZ010000002.1"/>
</dbReference>
<keyword evidence="7" id="KW-1185">Reference proteome</keyword>
<dbReference type="InterPro" id="IPR003439">
    <property type="entry name" value="ABC_transporter-like_ATP-bd"/>
</dbReference>
<dbReference type="CDD" id="cd03225">
    <property type="entry name" value="ABC_cobalt_CbiO_domain1"/>
    <property type="match status" value="1"/>
</dbReference>
<sequence>MGERAVEARGVSHAYVPGRPTLCDVSLDVSPGELVAIVGENGSGKTTLARHLNALAPLQEGALRVAGIDAADQSRVWELRRACGMVFQNPENQFVSSVVGEDVAFGPRNFGADEKGARDAALSALADVGLAGFERRDVHALSGGQQQRVALAGVLACSADVIVLDEATSMIDPRGRDELVRAVTRAREERGATVIWITHDMELAARADRVVVMRDGEVAADGAPEDVLANETLLEGAGLEPPLVVRAWRELEEAGVVVGPAPVTVEGLVSALCD</sequence>
<reference evidence="6 7" key="1">
    <citation type="submission" date="2020-10" db="EMBL/GenBank/DDBJ databases">
        <title>ChiBAC.</title>
        <authorList>
            <person name="Zenner C."/>
            <person name="Hitch T.C.A."/>
            <person name="Clavel T."/>
        </authorList>
    </citation>
    <scope>NUCLEOTIDE SEQUENCE [LARGE SCALE GENOMIC DNA]</scope>
    <source>
        <strain evidence="6 7">DSM 107455</strain>
    </source>
</reference>
<dbReference type="Proteomes" id="UP001194273">
    <property type="component" value="Unassembled WGS sequence"/>
</dbReference>
<dbReference type="SUPFAM" id="SSF52540">
    <property type="entry name" value="P-loop containing nucleoside triphosphate hydrolases"/>
    <property type="match status" value="1"/>
</dbReference>
<evidence type="ECO:0000256" key="4">
    <source>
        <dbReference type="ARBA" id="ARBA00022840"/>
    </source>
</evidence>
<dbReference type="PANTHER" id="PTHR43553:SF24">
    <property type="entry name" value="ENERGY-COUPLING FACTOR TRANSPORTER ATP-BINDING PROTEIN ECFA1"/>
    <property type="match status" value="1"/>
</dbReference>